<keyword evidence="3" id="KW-1185">Reference proteome</keyword>
<sequence length="693" mass="76952">MFNAHKRGLRERSTIMEDITYFLVGKLEGRSVKSILATYPCHQPGESLAFRTSLAKYVEGLRHKCIFAKGDAAEPAAWWWRDVVVRKSLLEEFERLILALTTHTLMRLSRALDPALMSELLRAQPLAYSASLMRYRSARHAWAKSASLLTRRQLDFKELRDHLGVQSKTKSTKYDIVPTPRLKDLVDSTLGELLRNRWTGADGKRALEFAIELAGLRLASSLPSLSLASKEHDINAEKSTIITSSPLPVAAAHHPTHLKRLRRSVLQPRESGGASTVAPPAFLSHAKIIIADRLEVEKSMHQTLVDAITKLQHSVCKTTAAIKALINVNIEPIPAASPLWMLSREYTTPLNLVPQVGRQFMASLELDAEFSCLGPDSENDDALEKKIEDLRRSVLPPYPVVPDLAAMRLPPRDFKQSTTAHAQNQSGTVAARIAAVPQASASTLPVPPAMSPGKSSRSVRRKSVRFSMARQRTGRPSMFRVFSGQLDDEVDRLVDETHDFPTDDENEGEHRSPVKTPRGKPRPRVHRIWTAGTPASSKRDFRLPRDAGIPAPMRLPSLALSVSAGSLHPDSEDEQDERETLWAVRDVNATPRASRYGELRDSSVDKKGGGLGEVPQDDRCEFDDDQDIFPEAVQIRACEAGADIEDDEYHDEAPSLTLKEILLSADASHLDLLEFNEDMEEGALGTDASFVWE</sequence>
<evidence type="ECO:0000313" key="3">
    <source>
        <dbReference type="Proteomes" id="UP000054270"/>
    </source>
</evidence>
<organism evidence="2 3">
    <name type="scientific">Hypholoma sublateritium (strain FD-334 SS-4)</name>
    <dbReference type="NCBI Taxonomy" id="945553"/>
    <lineage>
        <taxon>Eukaryota</taxon>
        <taxon>Fungi</taxon>
        <taxon>Dikarya</taxon>
        <taxon>Basidiomycota</taxon>
        <taxon>Agaricomycotina</taxon>
        <taxon>Agaricomycetes</taxon>
        <taxon>Agaricomycetidae</taxon>
        <taxon>Agaricales</taxon>
        <taxon>Agaricineae</taxon>
        <taxon>Strophariaceae</taxon>
        <taxon>Hypholoma</taxon>
    </lineage>
</organism>
<dbReference type="OMA" id="HLHLLNY"/>
<dbReference type="Proteomes" id="UP000054270">
    <property type="component" value="Unassembled WGS sequence"/>
</dbReference>
<evidence type="ECO:0008006" key="4">
    <source>
        <dbReference type="Google" id="ProtNLM"/>
    </source>
</evidence>
<feature type="region of interest" description="Disordered" evidence="1">
    <location>
        <begin position="439"/>
        <end position="471"/>
    </location>
</feature>
<dbReference type="AlphaFoldDB" id="A0A0D2LTL1"/>
<protein>
    <recommendedName>
        <fullName evidence="4">HAUS augmin-like complex subunit 6 N-terminal domain-containing protein</fullName>
    </recommendedName>
</protein>
<dbReference type="OrthoDB" id="5575722at2759"/>
<reference evidence="3" key="1">
    <citation type="submission" date="2014-04" db="EMBL/GenBank/DDBJ databases">
        <title>Evolutionary Origins and Diversification of the Mycorrhizal Mutualists.</title>
        <authorList>
            <consortium name="DOE Joint Genome Institute"/>
            <consortium name="Mycorrhizal Genomics Consortium"/>
            <person name="Kohler A."/>
            <person name="Kuo A."/>
            <person name="Nagy L.G."/>
            <person name="Floudas D."/>
            <person name="Copeland A."/>
            <person name="Barry K.W."/>
            <person name="Cichocki N."/>
            <person name="Veneault-Fourrey C."/>
            <person name="LaButti K."/>
            <person name="Lindquist E.A."/>
            <person name="Lipzen A."/>
            <person name="Lundell T."/>
            <person name="Morin E."/>
            <person name="Murat C."/>
            <person name="Riley R."/>
            <person name="Ohm R."/>
            <person name="Sun H."/>
            <person name="Tunlid A."/>
            <person name="Henrissat B."/>
            <person name="Grigoriev I.V."/>
            <person name="Hibbett D.S."/>
            <person name="Martin F."/>
        </authorList>
    </citation>
    <scope>NUCLEOTIDE SEQUENCE [LARGE SCALE GENOMIC DNA]</scope>
    <source>
        <strain evidence="3">FD-334 SS-4</strain>
    </source>
</reference>
<name>A0A0D2LTL1_HYPSF</name>
<gene>
    <name evidence="2" type="ORF">HYPSUDRAFT_208948</name>
</gene>
<evidence type="ECO:0000256" key="1">
    <source>
        <dbReference type="SAM" id="MobiDB-lite"/>
    </source>
</evidence>
<proteinExistence type="predicted"/>
<accession>A0A0D2LTL1</accession>
<feature type="region of interest" description="Disordered" evidence="1">
    <location>
        <begin position="498"/>
        <end position="524"/>
    </location>
</feature>
<dbReference type="EMBL" id="KN817692">
    <property type="protein sequence ID" value="KJA14143.1"/>
    <property type="molecule type" value="Genomic_DNA"/>
</dbReference>
<evidence type="ECO:0000313" key="2">
    <source>
        <dbReference type="EMBL" id="KJA14143.1"/>
    </source>
</evidence>